<dbReference type="InterPro" id="IPR010674">
    <property type="entry name" value="NOG1_Rossman_fold_dom"/>
</dbReference>
<feature type="compositionally biased region" description="Basic and acidic residues" evidence="7">
    <location>
        <begin position="550"/>
        <end position="559"/>
    </location>
</feature>
<dbReference type="InterPro" id="IPR012973">
    <property type="entry name" value="NOG_C"/>
</dbReference>
<evidence type="ECO:0000313" key="18">
    <source>
        <dbReference type="Proteomes" id="UP000283543"/>
    </source>
</evidence>
<feature type="compositionally biased region" description="Basic and acidic residues" evidence="7">
    <location>
        <begin position="523"/>
        <end position="532"/>
    </location>
</feature>
<dbReference type="InterPro" id="IPR024926">
    <property type="entry name" value="NOG1"/>
</dbReference>
<evidence type="ECO:0000313" key="9">
    <source>
        <dbReference type="EMBL" id="RHY05001.1"/>
    </source>
</evidence>
<reference evidence="14 15" key="1">
    <citation type="submission" date="2018-08" db="EMBL/GenBank/DDBJ databases">
        <title>Aphanomyces genome sequencing and annotation.</title>
        <authorList>
            <person name="Minardi D."/>
            <person name="Oidtmann B."/>
            <person name="Van Der Giezen M."/>
            <person name="Studholme D.J."/>
        </authorList>
    </citation>
    <scope>NUCLEOTIDE SEQUENCE [LARGE SCALE GENOMIC DNA]</scope>
    <source>
        <strain evidence="12 17">D2</strain>
        <strain evidence="10 14">Kv</strain>
        <strain evidence="13 15">SA</strain>
        <strain evidence="11 18">Si</strain>
        <strain evidence="9 16">Yx</strain>
    </source>
</reference>
<dbReference type="Proteomes" id="UP000265427">
    <property type="component" value="Unassembled WGS sequence"/>
</dbReference>
<comment type="function">
    <text evidence="6">Involved in the biogenesis of the 60S ribosomal subunit.</text>
</comment>
<protein>
    <recommendedName>
        <fullName evidence="6">Nucleolar GTP-binding protein 1</fullName>
    </recommendedName>
</protein>
<evidence type="ECO:0000256" key="5">
    <source>
        <dbReference type="ARBA" id="ARBA00023242"/>
    </source>
</evidence>
<evidence type="ECO:0000256" key="4">
    <source>
        <dbReference type="ARBA" id="ARBA00023134"/>
    </source>
</evidence>
<dbReference type="SUPFAM" id="SSF52540">
    <property type="entry name" value="P-loop containing nucleoside triphosphate hydrolases"/>
    <property type="match status" value="1"/>
</dbReference>
<dbReference type="AlphaFoldDB" id="A0A397C8C1"/>
<dbReference type="PANTHER" id="PTHR45759">
    <property type="entry name" value="NUCLEOLAR GTP-BINDING PROTEIN 1"/>
    <property type="match status" value="1"/>
</dbReference>
<evidence type="ECO:0000313" key="15">
    <source>
        <dbReference type="Proteomes" id="UP000265716"/>
    </source>
</evidence>
<evidence type="ECO:0000313" key="12">
    <source>
        <dbReference type="EMBL" id="RHY39122.1"/>
    </source>
</evidence>
<evidence type="ECO:0000256" key="3">
    <source>
        <dbReference type="ARBA" id="ARBA00022741"/>
    </source>
</evidence>
<dbReference type="EMBL" id="QUTC01008718">
    <property type="protein sequence ID" value="RHY43022.1"/>
    <property type="molecule type" value="Genomic_DNA"/>
</dbReference>
<dbReference type="EMBL" id="QUTA01008037">
    <property type="protein sequence ID" value="RHY05001.1"/>
    <property type="molecule type" value="Genomic_DNA"/>
</dbReference>
<dbReference type="Proteomes" id="UP000266239">
    <property type="component" value="Unassembled WGS sequence"/>
</dbReference>
<proteinExistence type="inferred from homology"/>
<feature type="compositionally biased region" description="Basic residues" evidence="7">
    <location>
        <begin position="508"/>
        <end position="522"/>
    </location>
</feature>
<dbReference type="Gene3D" id="3.40.50.300">
    <property type="entry name" value="P-loop containing nucleotide triphosphate hydrolases"/>
    <property type="match status" value="1"/>
</dbReference>
<comment type="subcellular location">
    <subcellularLocation>
        <location evidence="1 6">Nucleus</location>
        <location evidence="1 6">Nucleolus</location>
    </subcellularLocation>
</comment>
<dbReference type="VEuPathDB" id="FungiDB:H257_13998"/>
<organism evidence="12 17">
    <name type="scientific">Aphanomyces astaci</name>
    <name type="common">Crayfish plague agent</name>
    <dbReference type="NCBI Taxonomy" id="112090"/>
    <lineage>
        <taxon>Eukaryota</taxon>
        <taxon>Sar</taxon>
        <taxon>Stramenopiles</taxon>
        <taxon>Oomycota</taxon>
        <taxon>Saprolegniomycetes</taxon>
        <taxon>Saprolegniales</taxon>
        <taxon>Verrucalvaceae</taxon>
        <taxon>Aphanomyces</taxon>
    </lineage>
</organism>
<dbReference type="Proteomes" id="UP000265716">
    <property type="component" value="Unassembled WGS sequence"/>
</dbReference>
<dbReference type="FunFam" id="3.40.50.300:FF:000496">
    <property type="entry name" value="Nucleolar GTP-binding protein 1"/>
    <property type="match status" value="1"/>
</dbReference>
<gene>
    <name evidence="9" type="ORF">DYB25_005429</name>
    <name evidence="12" type="ORF">DYB30_005645</name>
    <name evidence="11" type="ORF">DYB34_003021</name>
    <name evidence="10" type="ORF">DYB36_005957</name>
    <name evidence="13" type="ORF">DYB38_003813</name>
</gene>
<accession>A0A397C8C1</accession>
<feature type="compositionally biased region" description="Acidic residues" evidence="7">
    <location>
        <begin position="567"/>
        <end position="581"/>
    </location>
</feature>
<evidence type="ECO:0000313" key="16">
    <source>
        <dbReference type="Proteomes" id="UP000266239"/>
    </source>
</evidence>
<dbReference type="PIRSF" id="PIRSF038919">
    <property type="entry name" value="NOG1"/>
    <property type="match status" value="1"/>
</dbReference>
<dbReference type="FunFam" id="1.20.120.1190:FF:000001">
    <property type="entry name" value="Nucleolar GTP-binding protein 1"/>
    <property type="match status" value="1"/>
</dbReference>
<evidence type="ECO:0000256" key="1">
    <source>
        <dbReference type="ARBA" id="ARBA00004604"/>
    </source>
</evidence>
<comment type="caution">
    <text evidence="12">The sequence shown here is derived from an EMBL/GenBank/DDBJ whole genome shotgun (WGS) entry which is preliminary data.</text>
</comment>
<evidence type="ECO:0000256" key="7">
    <source>
        <dbReference type="SAM" id="MobiDB-lite"/>
    </source>
</evidence>
<dbReference type="EMBL" id="QUTB01012285">
    <property type="protein sequence ID" value="RHY35719.1"/>
    <property type="molecule type" value="Genomic_DNA"/>
</dbReference>
<dbReference type="Pfam" id="PF06858">
    <property type="entry name" value="NOG1"/>
    <property type="match status" value="1"/>
</dbReference>
<feature type="compositionally biased region" description="Basic and acidic residues" evidence="7">
    <location>
        <begin position="611"/>
        <end position="623"/>
    </location>
</feature>
<dbReference type="Pfam" id="PF17835">
    <property type="entry name" value="NOG1_N"/>
    <property type="match status" value="1"/>
</dbReference>
<dbReference type="Proteomes" id="UP000266643">
    <property type="component" value="Unassembled WGS sequence"/>
</dbReference>
<dbReference type="GO" id="GO:0042254">
    <property type="term" value="P:ribosome biogenesis"/>
    <property type="evidence" value="ECO:0007669"/>
    <property type="project" value="UniProtKB-KW"/>
</dbReference>
<dbReference type="Gene3D" id="1.20.120.1190">
    <property type="match status" value="1"/>
</dbReference>
<feature type="region of interest" description="Disordered" evidence="7">
    <location>
        <begin position="502"/>
        <end position="672"/>
    </location>
</feature>
<dbReference type="InterPro" id="IPR041623">
    <property type="entry name" value="NOG1_N"/>
</dbReference>
<dbReference type="EMBL" id="QUTD01011854">
    <property type="protein sequence ID" value="RHY39122.1"/>
    <property type="molecule type" value="Genomic_DNA"/>
</dbReference>
<evidence type="ECO:0000313" key="10">
    <source>
        <dbReference type="EMBL" id="RHY11983.1"/>
    </source>
</evidence>
<dbReference type="PRINTS" id="PR00326">
    <property type="entry name" value="GTP1OBG"/>
</dbReference>
<dbReference type="Pfam" id="PF08155">
    <property type="entry name" value="NOGCT"/>
    <property type="match status" value="1"/>
</dbReference>
<keyword evidence="5 6" id="KW-0539">Nucleus</keyword>
<dbReference type="EMBL" id="QUSZ01004936">
    <property type="protein sequence ID" value="RHY11983.1"/>
    <property type="molecule type" value="Genomic_DNA"/>
</dbReference>
<evidence type="ECO:0000313" key="14">
    <source>
        <dbReference type="Proteomes" id="UP000265427"/>
    </source>
</evidence>
<dbReference type="InterPro" id="IPR006073">
    <property type="entry name" value="GTP-bd"/>
</dbReference>
<dbReference type="InterPro" id="IPR031167">
    <property type="entry name" value="G_OBG"/>
</dbReference>
<evidence type="ECO:0000256" key="6">
    <source>
        <dbReference type="PIRNR" id="PIRNR038919"/>
    </source>
</evidence>
<dbReference type="PROSITE" id="PS51710">
    <property type="entry name" value="G_OBG"/>
    <property type="match status" value="1"/>
</dbReference>
<feature type="domain" description="OBG-type G" evidence="8">
    <location>
        <begin position="169"/>
        <end position="341"/>
    </location>
</feature>
<feature type="compositionally biased region" description="Polar residues" evidence="7">
    <location>
        <begin position="658"/>
        <end position="672"/>
    </location>
</feature>
<evidence type="ECO:0000313" key="13">
    <source>
        <dbReference type="EMBL" id="RHY43022.1"/>
    </source>
</evidence>
<dbReference type="GO" id="GO:0005730">
    <property type="term" value="C:nucleolus"/>
    <property type="evidence" value="ECO:0007669"/>
    <property type="project" value="UniProtKB-SubCell"/>
</dbReference>
<sequence length="672" mass="76377">MVVYNFKKIQTVPPANNFVDIILTRTQRKTPTVIHPTYAISRIRAFYMRKVKFTQQTCQEKLSQIIDDFPRLDDIHPFYADLINILYDKDHYKLALGQINTARALVDNIAKDYVRMIKYGDTLYRCKQLKRAALGRICTLLKKNKSSLDYLEEVRKHLSRLPSIDPNTRTLLVTGFPNVGKSSFMNKVTRADVDVQPYAFTTKALYVGHMDYKYLRWQVIDTPGILDHPLEQRNTIEMQAVTALAHLQASVLFFLDISEQCGFTIEQQLSLFANIRPLFANKPLLLVCNKIDQMPYELLPAHHKEAIEEAATTASAKIFTMSNHSEENVSTVKNYACDELLSHRVSTKVKGKKVGDVLNRLTVAMPVARDEIVRDISIPDSVLQARDDPSSLAASRKTQKQKMVENGGAGVYAMDYTEHYEGMLKNKEWRHDVMPEIWNGKNLADFVDPDILARLDELEREEEALDAAAADQDMEDDDIVSDLDEEDKVTLRAIRDKKHVMIAEHRQAKNKNRSVLPRKHMRRTLDGFKDSLDSLGVDSSKLGHATAKAKKSEVDDEQRGRKRTRDEVEDVDMEGGDDDDDSANKGGARLRSTSVARRSKSKSGRSLSRVAPRDESGFRDEAMQAKSKNIALKQQRKMNKMAKIGEADRHQLPKLAKWQNSGKRGNGNTNSR</sequence>
<evidence type="ECO:0000313" key="11">
    <source>
        <dbReference type="EMBL" id="RHY35719.1"/>
    </source>
</evidence>
<evidence type="ECO:0000313" key="17">
    <source>
        <dbReference type="Proteomes" id="UP000266643"/>
    </source>
</evidence>
<dbReference type="Proteomes" id="UP000283543">
    <property type="component" value="Unassembled WGS sequence"/>
</dbReference>
<name>A0A397C8C1_APHAT</name>
<evidence type="ECO:0000259" key="8">
    <source>
        <dbReference type="PROSITE" id="PS51710"/>
    </source>
</evidence>
<dbReference type="GO" id="GO:0005525">
    <property type="term" value="F:GTP binding"/>
    <property type="evidence" value="ECO:0007669"/>
    <property type="project" value="UniProtKB-KW"/>
</dbReference>
<comment type="similarity">
    <text evidence="6">Belongs to the TRAFAC class OBG-HflX-like GTPase superfamily. OBG GTPase family. NOG subfamily.</text>
</comment>
<evidence type="ECO:0000256" key="2">
    <source>
        <dbReference type="ARBA" id="ARBA00022517"/>
    </source>
</evidence>
<dbReference type="InterPro" id="IPR027417">
    <property type="entry name" value="P-loop_NTPase"/>
</dbReference>
<keyword evidence="4" id="KW-0342">GTP-binding</keyword>
<dbReference type="CDD" id="cd01897">
    <property type="entry name" value="NOG"/>
    <property type="match status" value="1"/>
</dbReference>
<keyword evidence="2 6" id="KW-0690">Ribosome biogenesis</keyword>
<keyword evidence="3" id="KW-0547">Nucleotide-binding</keyword>